<dbReference type="GO" id="GO:0051539">
    <property type="term" value="F:4 iron, 4 sulfur cluster binding"/>
    <property type="evidence" value="ECO:0007669"/>
    <property type="project" value="UniProtKB-KW"/>
</dbReference>
<evidence type="ECO:0000313" key="5">
    <source>
        <dbReference type="EMBL" id="SVD13461.1"/>
    </source>
</evidence>
<organism evidence="5">
    <name type="scientific">marine metagenome</name>
    <dbReference type="NCBI Taxonomy" id="408172"/>
    <lineage>
        <taxon>unclassified sequences</taxon>
        <taxon>metagenomes</taxon>
        <taxon>ecological metagenomes</taxon>
    </lineage>
</organism>
<keyword evidence="3" id="KW-0808">Transferase</keyword>
<protein>
    <recommendedName>
        <fullName evidence="6">TRAM domain-containing protein</fullName>
    </recommendedName>
</protein>
<proteinExistence type="predicted"/>
<dbReference type="PANTHER" id="PTHR11061:SF49">
    <property type="entry name" value="23S RRNA (URACIL(1939)-C(5))-METHYLTRANSFERASE RLMD"/>
    <property type="match status" value="1"/>
</dbReference>
<keyword evidence="1" id="KW-0479">Metal-binding</keyword>
<accession>A0A382SX08</accession>
<feature type="non-terminal residue" evidence="5">
    <location>
        <position position="284"/>
    </location>
</feature>
<name>A0A382SX08_9ZZZZ</name>
<dbReference type="InterPro" id="IPR029063">
    <property type="entry name" value="SAM-dependent_MTases_sf"/>
</dbReference>
<keyword evidence="2" id="KW-0489">Methyltransferase</keyword>
<keyword evidence="1" id="KW-0411">Iron-sulfur</keyword>
<keyword evidence="1" id="KW-0408">Iron</keyword>
<keyword evidence="4" id="KW-0949">S-adenosyl-L-methionine</keyword>
<dbReference type="GO" id="GO:0070041">
    <property type="term" value="F:rRNA (uridine-C5-)-methyltransferase activity"/>
    <property type="evidence" value="ECO:0007669"/>
    <property type="project" value="TreeGrafter"/>
</dbReference>
<gene>
    <name evidence="5" type="ORF">METZ01_LOCUS366315</name>
</gene>
<evidence type="ECO:0000256" key="4">
    <source>
        <dbReference type="ARBA" id="ARBA00022691"/>
    </source>
</evidence>
<evidence type="ECO:0000256" key="2">
    <source>
        <dbReference type="ARBA" id="ARBA00022603"/>
    </source>
</evidence>
<dbReference type="InterPro" id="IPR010280">
    <property type="entry name" value="U5_MeTrfase_fam"/>
</dbReference>
<dbReference type="InterPro" id="IPR012340">
    <property type="entry name" value="NA-bd_OB-fold"/>
</dbReference>
<sequence>MIDRYMPDFEIMKLWRDLVPRKKLPFHTRLESLSMQGYALDDQKKCGVYGALQGEQVLAVPLRKKKKIWLCRAEQIQSPSSDRVEPGCQYANICGGCSWQHLSRQGQLNLKEAWLRELFADITPRQWLKPLIGEGAGYRSKARLGVRFVAKKEKTLVGFREKANSFIADVSRCDILAPPLDNLLEPLSELIDLFAEPALIPQIEVAAGDEGAALVVRHLAKLSKKDLLALAEFADRYQVLIFLQPGGSDSVALFAPQGAEALLSYSLKDQHLKFLFHPLDFTQV</sequence>
<dbReference type="PROSITE" id="PS51687">
    <property type="entry name" value="SAM_MT_RNA_M5U"/>
    <property type="match status" value="1"/>
</dbReference>
<evidence type="ECO:0000256" key="3">
    <source>
        <dbReference type="ARBA" id="ARBA00022679"/>
    </source>
</evidence>
<dbReference type="Gene3D" id="2.40.50.140">
    <property type="entry name" value="Nucleic acid-binding proteins"/>
    <property type="match status" value="1"/>
</dbReference>
<evidence type="ECO:0000256" key="1">
    <source>
        <dbReference type="ARBA" id="ARBA00022485"/>
    </source>
</evidence>
<dbReference type="AlphaFoldDB" id="A0A382SX08"/>
<reference evidence="5" key="1">
    <citation type="submission" date="2018-05" db="EMBL/GenBank/DDBJ databases">
        <authorList>
            <person name="Lanie J.A."/>
            <person name="Ng W.-L."/>
            <person name="Kazmierczak K.M."/>
            <person name="Andrzejewski T.M."/>
            <person name="Davidsen T.M."/>
            <person name="Wayne K.J."/>
            <person name="Tettelin H."/>
            <person name="Glass J.I."/>
            <person name="Rusch D."/>
            <person name="Podicherti R."/>
            <person name="Tsui H.-C.T."/>
            <person name="Winkler M.E."/>
        </authorList>
    </citation>
    <scope>NUCLEOTIDE SEQUENCE</scope>
</reference>
<dbReference type="SUPFAM" id="SSF53335">
    <property type="entry name" value="S-adenosyl-L-methionine-dependent methyltransferases"/>
    <property type="match status" value="1"/>
</dbReference>
<dbReference type="GO" id="GO:0070475">
    <property type="term" value="P:rRNA base methylation"/>
    <property type="evidence" value="ECO:0007669"/>
    <property type="project" value="TreeGrafter"/>
</dbReference>
<dbReference type="Gene3D" id="2.40.50.1070">
    <property type="match status" value="1"/>
</dbReference>
<dbReference type="PANTHER" id="PTHR11061">
    <property type="entry name" value="RNA M5U METHYLTRANSFERASE"/>
    <property type="match status" value="1"/>
</dbReference>
<dbReference type="EMBL" id="UINC01131635">
    <property type="protein sequence ID" value="SVD13461.1"/>
    <property type="molecule type" value="Genomic_DNA"/>
</dbReference>
<keyword evidence="1" id="KW-0004">4Fe-4S</keyword>
<evidence type="ECO:0008006" key="6">
    <source>
        <dbReference type="Google" id="ProtNLM"/>
    </source>
</evidence>